<feature type="region of interest" description="Disordered" evidence="1">
    <location>
        <begin position="171"/>
        <end position="223"/>
    </location>
</feature>
<keyword evidence="3" id="KW-1185">Reference proteome</keyword>
<dbReference type="EMBL" id="JAVREP010000010">
    <property type="protein sequence ID" value="MDT0329924.1"/>
    <property type="molecule type" value="Genomic_DNA"/>
</dbReference>
<comment type="caution">
    <text evidence="2">The sequence shown here is derived from an EMBL/GenBank/DDBJ whole genome shotgun (WGS) entry which is preliminary data.</text>
</comment>
<evidence type="ECO:0000313" key="3">
    <source>
        <dbReference type="Proteomes" id="UP001183390"/>
    </source>
</evidence>
<evidence type="ECO:0000256" key="1">
    <source>
        <dbReference type="SAM" id="MobiDB-lite"/>
    </source>
</evidence>
<name>A0ABU2MB68_9ACTN</name>
<accession>A0ABU2MB68</accession>
<proteinExistence type="predicted"/>
<feature type="compositionally biased region" description="Low complexity" evidence="1">
    <location>
        <begin position="195"/>
        <end position="205"/>
    </location>
</feature>
<reference evidence="3" key="1">
    <citation type="submission" date="2023-07" db="EMBL/GenBank/DDBJ databases">
        <title>30 novel species of actinomycetes from the DSMZ collection.</title>
        <authorList>
            <person name="Nouioui I."/>
        </authorList>
    </citation>
    <scope>NUCLEOTIDE SEQUENCE [LARGE SCALE GENOMIC DNA]</scope>
    <source>
        <strain evidence="3">DSM 44743</strain>
    </source>
</reference>
<dbReference type="RefSeq" id="WP_311512528.1">
    <property type="nucleotide sequence ID" value="NZ_JAVREP010000010.1"/>
</dbReference>
<organism evidence="2 3">
    <name type="scientific">Nocardiopsis lambiniae</name>
    <dbReference type="NCBI Taxonomy" id="3075539"/>
    <lineage>
        <taxon>Bacteria</taxon>
        <taxon>Bacillati</taxon>
        <taxon>Actinomycetota</taxon>
        <taxon>Actinomycetes</taxon>
        <taxon>Streptosporangiales</taxon>
        <taxon>Nocardiopsidaceae</taxon>
        <taxon>Nocardiopsis</taxon>
    </lineage>
</organism>
<dbReference type="Proteomes" id="UP001183390">
    <property type="component" value="Unassembled WGS sequence"/>
</dbReference>
<sequence>MSQIPHQRLRPRSQVVDLAWRALGSGLEPLSGPDGAPLTRTVKLILLPLVLRPVLRPELAGDLLTAEGAEAAAGLLRDDGPRLVATARWFTLLKRVRRTLKVVDGNPQDLYFQRCYELATEHGDPDGPGARDVARATVEEMADRGDRTVAALREHLTDPVRSRAVADALSRSWAHRTPPPRPVAAFGPGDAFAWADAPVPTAPGGPAEGPGPEGPPASGAAAPEPAALALADAVLDGCPDPGSGAAGAAFERLIAQDRGSGLGTALWDGPDPAWGRPDAPAHLGLTDHPVPPAPTVGAGASTTSLPAPLDRSVYERVFTLLRAPGHDDLPPVPDLVAAEADRACAPLGLDDESLRVALLVGGRLAVGLDPLGSDPGPTVAHRIIDRRWRRESSVSRARRATVDPTATEGPFADLARTLRAPWAAYVRRLWARLHGRDAHGAPVGDADELWALLDGIAYSVLRDHRARVRAVLRSSGVPEAADPTTSGSAA</sequence>
<evidence type="ECO:0000313" key="2">
    <source>
        <dbReference type="EMBL" id="MDT0329924.1"/>
    </source>
</evidence>
<gene>
    <name evidence="2" type="ORF">RM479_16050</name>
</gene>
<protein>
    <submittedName>
        <fullName evidence="2">Uncharacterized protein</fullName>
    </submittedName>
</protein>